<keyword evidence="4" id="KW-0235">DNA replication</keyword>
<comment type="caution">
    <text evidence="21">The sequence shown here is derived from an EMBL/GenBank/DDBJ whole genome shotgun (WGS) entry which is preliminary data.</text>
</comment>
<protein>
    <recommendedName>
        <fullName evidence="13">8-oxo-dGTP diphosphatase</fullName>
        <ecNumber evidence="12">3.6.1.55</ecNumber>
    </recommendedName>
    <alternativeName>
        <fullName evidence="16">7,8-dihydro-8-oxoguanine-triphosphatase</fullName>
    </alternativeName>
    <alternativeName>
        <fullName evidence="15">Mutator protein MutT</fullName>
    </alternativeName>
    <alternativeName>
        <fullName evidence="14">dGTP pyrophosphohydrolase</fullName>
    </alternativeName>
</protein>
<evidence type="ECO:0000256" key="4">
    <source>
        <dbReference type="ARBA" id="ARBA00022705"/>
    </source>
</evidence>
<dbReference type="Gene3D" id="3.20.20.70">
    <property type="entry name" value="Aldolase class I"/>
    <property type="match status" value="1"/>
</dbReference>
<dbReference type="EC" id="3.6.1.55" evidence="12"/>
<dbReference type="GO" id="GO:0006260">
    <property type="term" value="P:DNA replication"/>
    <property type="evidence" value="ECO:0007669"/>
    <property type="project" value="UniProtKB-KW"/>
</dbReference>
<keyword evidence="22" id="KW-1185">Reference proteome</keyword>
<evidence type="ECO:0000256" key="2">
    <source>
        <dbReference type="ARBA" id="ARBA00005582"/>
    </source>
</evidence>
<dbReference type="NCBIfam" id="TIGR00586">
    <property type="entry name" value="mutt"/>
    <property type="match status" value="1"/>
</dbReference>
<dbReference type="OrthoDB" id="9810648at2"/>
<dbReference type="PRINTS" id="PR00502">
    <property type="entry name" value="NUDIXFAMILY"/>
</dbReference>
<dbReference type="CDD" id="cd00564">
    <property type="entry name" value="TMP_TenI"/>
    <property type="match status" value="1"/>
</dbReference>
<dbReference type="SUPFAM" id="SSF55811">
    <property type="entry name" value="Nudix"/>
    <property type="match status" value="1"/>
</dbReference>
<dbReference type="PANTHER" id="PTHR47707:SF1">
    <property type="entry name" value="NUDIX HYDROLASE FAMILY PROTEIN"/>
    <property type="match status" value="1"/>
</dbReference>
<dbReference type="GO" id="GO:0044716">
    <property type="term" value="F:8-oxo-GDP phosphatase activity"/>
    <property type="evidence" value="ECO:0007669"/>
    <property type="project" value="TreeGrafter"/>
</dbReference>
<dbReference type="InterPro" id="IPR020476">
    <property type="entry name" value="Nudix_hydrolase"/>
</dbReference>
<evidence type="ECO:0000256" key="5">
    <source>
        <dbReference type="ARBA" id="ARBA00022723"/>
    </source>
</evidence>
<comment type="similarity">
    <text evidence="2 19">Belongs to the Nudix hydrolase family.</text>
</comment>
<comment type="catalytic activity">
    <reaction evidence="11">
        <text>8-oxo-GTP + H2O = 8-oxo-GMP + diphosphate + H(+)</text>
        <dbReference type="Rhea" id="RHEA:67616"/>
        <dbReference type="ChEBI" id="CHEBI:15377"/>
        <dbReference type="ChEBI" id="CHEBI:15378"/>
        <dbReference type="ChEBI" id="CHEBI:33019"/>
        <dbReference type="ChEBI" id="CHEBI:143553"/>
        <dbReference type="ChEBI" id="CHEBI:145694"/>
    </reaction>
</comment>
<dbReference type="EMBL" id="NPZB01000001">
    <property type="protein sequence ID" value="PNS09291.1"/>
    <property type="molecule type" value="Genomic_DNA"/>
</dbReference>
<comment type="cofactor">
    <cofactor evidence="1 18">
        <name>Mg(2+)</name>
        <dbReference type="ChEBI" id="CHEBI:18420"/>
    </cofactor>
</comment>
<dbReference type="InterPro" id="IPR036206">
    <property type="entry name" value="ThiamineP_synth_sf"/>
</dbReference>
<dbReference type="PROSITE" id="PS51462">
    <property type="entry name" value="NUDIX"/>
    <property type="match status" value="1"/>
</dbReference>
<dbReference type="PANTHER" id="PTHR47707">
    <property type="entry name" value="8-OXO-DGTP DIPHOSPHATASE"/>
    <property type="match status" value="1"/>
</dbReference>
<evidence type="ECO:0000256" key="1">
    <source>
        <dbReference type="ARBA" id="ARBA00001946"/>
    </source>
</evidence>
<evidence type="ECO:0000256" key="14">
    <source>
        <dbReference type="ARBA" id="ARBA00041592"/>
    </source>
</evidence>
<keyword evidence="9" id="KW-0234">DNA repair</keyword>
<dbReference type="GO" id="GO:0035539">
    <property type="term" value="F:8-oxo-7,8-dihydrodeoxyguanosine triphosphate pyrophosphatase activity"/>
    <property type="evidence" value="ECO:0007669"/>
    <property type="project" value="UniProtKB-EC"/>
</dbReference>
<keyword evidence="3" id="KW-0515">Mutator protein</keyword>
<evidence type="ECO:0000259" key="20">
    <source>
        <dbReference type="PROSITE" id="PS51462"/>
    </source>
</evidence>
<feature type="domain" description="Nudix hydrolase" evidence="20">
    <location>
        <begin position="3"/>
        <end position="127"/>
    </location>
</feature>
<dbReference type="InterPro" id="IPR015797">
    <property type="entry name" value="NUDIX_hydrolase-like_dom_sf"/>
</dbReference>
<dbReference type="InterPro" id="IPR022998">
    <property type="entry name" value="ThiamineP_synth_TenI"/>
</dbReference>
<dbReference type="NCBIfam" id="NF006530">
    <property type="entry name" value="PRK08999.1"/>
    <property type="match status" value="1"/>
</dbReference>
<proteinExistence type="inferred from homology"/>
<evidence type="ECO:0000256" key="8">
    <source>
        <dbReference type="ARBA" id="ARBA00022842"/>
    </source>
</evidence>
<evidence type="ECO:0000256" key="10">
    <source>
        <dbReference type="ARBA" id="ARBA00035861"/>
    </source>
</evidence>
<comment type="catalytic activity">
    <reaction evidence="10">
        <text>8-oxo-dGTP + H2O = 8-oxo-dGMP + diphosphate + H(+)</text>
        <dbReference type="Rhea" id="RHEA:31575"/>
        <dbReference type="ChEBI" id="CHEBI:15377"/>
        <dbReference type="ChEBI" id="CHEBI:15378"/>
        <dbReference type="ChEBI" id="CHEBI:33019"/>
        <dbReference type="ChEBI" id="CHEBI:63224"/>
        <dbReference type="ChEBI" id="CHEBI:77896"/>
        <dbReference type="EC" id="3.6.1.55"/>
    </reaction>
</comment>
<keyword evidence="6" id="KW-0227">DNA damage</keyword>
<dbReference type="GO" id="GO:0006281">
    <property type="term" value="P:DNA repair"/>
    <property type="evidence" value="ECO:0007669"/>
    <property type="project" value="UniProtKB-KW"/>
</dbReference>
<dbReference type="SUPFAM" id="SSF51391">
    <property type="entry name" value="Thiamin phosphate synthase"/>
    <property type="match status" value="1"/>
</dbReference>
<dbReference type="GO" id="GO:0044715">
    <property type="term" value="F:8-oxo-dGDP phosphatase activity"/>
    <property type="evidence" value="ECO:0007669"/>
    <property type="project" value="TreeGrafter"/>
</dbReference>
<organism evidence="21 22">
    <name type="scientific">Solilutibacter silvestris</name>
    <dbReference type="NCBI Taxonomy" id="1645665"/>
    <lineage>
        <taxon>Bacteria</taxon>
        <taxon>Pseudomonadati</taxon>
        <taxon>Pseudomonadota</taxon>
        <taxon>Gammaproteobacteria</taxon>
        <taxon>Lysobacterales</taxon>
        <taxon>Lysobacteraceae</taxon>
        <taxon>Solilutibacter</taxon>
    </lineage>
</organism>
<evidence type="ECO:0000313" key="22">
    <source>
        <dbReference type="Proteomes" id="UP000236220"/>
    </source>
</evidence>
<evidence type="ECO:0000256" key="12">
    <source>
        <dbReference type="ARBA" id="ARBA00038905"/>
    </source>
</evidence>
<name>A0A2K1Q2T8_9GAMM</name>
<evidence type="ECO:0000256" key="11">
    <source>
        <dbReference type="ARBA" id="ARBA00036904"/>
    </source>
</evidence>
<gene>
    <name evidence="21" type="ORF">Lysil_0920</name>
</gene>
<feature type="binding site" evidence="18">
    <location>
        <position position="37"/>
    </location>
    <ligand>
        <name>Mg(2+)</name>
        <dbReference type="ChEBI" id="CHEBI:18420"/>
    </ligand>
</feature>
<accession>A0A2K1Q2T8</accession>
<evidence type="ECO:0000256" key="17">
    <source>
        <dbReference type="PIRSR" id="PIRSR603561-1"/>
    </source>
</evidence>
<dbReference type="PROSITE" id="PS00893">
    <property type="entry name" value="NUDIX_BOX"/>
    <property type="match status" value="1"/>
</dbReference>
<evidence type="ECO:0000256" key="13">
    <source>
        <dbReference type="ARBA" id="ARBA00040794"/>
    </source>
</evidence>
<feature type="binding site" evidence="18">
    <location>
        <position position="57"/>
    </location>
    <ligand>
        <name>Mg(2+)</name>
        <dbReference type="ChEBI" id="CHEBI:18420"/>
    </ligand>
</feature>
<evidence type="ECO:0000256" key="7">
    <source>
        <dbReference type="ARBA" id="ARBA00022801"/>
    </source>
</evidence>
<feature type="binding site" evidence="17">
    <location>
        <begin position="34"/>
        <end position="37"/>
    </location>
    <ligand>
        <name>8-oxo-dGTP</name>
        <dbReference type="ChEBI" id="CHEBI:77896"/>
    </ligand>
</feature>
<dbReference type="Pfam" id="PF02581">
    <property type="entry name" value="TMP-TENI"/>
    <property type="match status" value="1"/>
</dbReference>
<dbReference type="Pfam" id="PF00293">
    <property type="entry name" value="NUDIX"/>
    <property type="match status" value="1"/>
</dbReference>
<evidence type="ECO:0000256" key="19">
    <source>
        <dbReference type="RuleBase" id="RU003476"/>
    </source>
</evidence>
<dbReference type="RefSeq" id="WP_103074357.1">
    <property type="nucleotide sequence ID" value="NZ_NPZB01000001.1"/>
</dbReference>
<dbReference type="GO" id="GO:0009228">
    <property type="term" value="P:thiamine biosynthetic process"/>
    <property type="evidence" value="ECO:0007669"/>
    <property type="project" value="UniProtKB-KW"/>
</dbReference>
<dbReference type="GO" id="GO:0046872">
    <property type="term" value="F:metal ion binding"/>
    <property type="evidence" value="ECO:0007669"/>
    <property type="project" value="UniProtKB-KW"/>
</dbReference>
<keyword evidence="5 18" id="KW-0479">Metal-binding</keyword>
<feature type="binding site" evidence="17">
    <location>
        <position position="23"/>
    </location>
    <ligand>
        <name>8-oxo-dGTP</name>
        <dbReference type="ChEBI" id="CHEBI:77896"/>
    </ligand>
</feature>
<dbReference type="Gene3D" id="3.90.79.10">
    <property type="entry name" value="Nucleoside Triphosphate Pyrophosphohydrolase"/>
    <property type="match status" value="1"/>
</dbReference>
<keyword evidence="7 19" id="KW-0378">Hydrolase</keyword>
<dbReference type="InterPro" id="IPR000086">
    <property type="entry name" value="NUDIX_hydrolase_dom"/>
</dbReference>
<dbReference type="InterPro" id="IPR047127">
    <property type="entry name" value="MutT-like"/>
</dbReference>
<dbReference type="AlphaFoldDB" id="A0A2K1Q2T8"/>
<evidence type="ECO:0000256" key="9">
    <source>
        <dbReference type="ARBA" id="ARBA00023204"/>
    </source>
</evidence>
<dbReference type="InterPro" id="IPR013785">
    <property type="entry name" value="Aldolase_TIM"/>
</dbReference>
<dbReference type="CDD" id="cd03425">
    <property type="entry name" value="NUDIX_MutT_NudA_like"/>
    <property type="match status" value="1"/>
</dbReference>
<evidence type="ECO:0000256" key="16">
    <source>
        <dbReference type="ARBA" id="ARBA00042798"/>
    </source>
</evidence>
<evidence type="ECO:0000256" key="15">
    <source>
        <dbReference type="ARBA" id="ARBA00041979"/>
    </source>
</evidence>
<evidence type="ECO:0000313" key="21">
    <source>
        <dbReference type="EMBL" id="PNS09291.1"/>
    </source>
</evidence>
<dbReference type="Proteomes" id="UP000236220">
    <property type="component" value="Unassembled WGS sequence"/>
</dbReference>
<sequence>MEPIHVVAGVIRDVRGRILLARRTQGRDLAGLWEFPGGKIEPGETPQQALQRELREELGIEATVGGPLIAVPQHAPKALMLDVYEIKHYRNAPRGLDGQALAWVPPEKLAQYAMPPADGPVVAALLQPDRLLITPEPVDGDAWLRALEASVERHGIRRVQLRAPLFATSHPDDWRRLVEQACASLRGQGVDVWINGDAGLAREFDAGLHLRSTQLSSPAASEWSGLRLAASCHSMAELQVAAGLRCDFALLGPVKETRSHPGVVGIGWNMFRDLRAQVPVLPVYALGGLGSADIVESRRNGAQGIAAISAWNA</sequence>
<dbReference type="GO" id="GO:0008413">
    <property type="term" value="F:8-oxo-7,8-dihydroguanosine triphosphate pyrophosphatase activity"/>
    <property type="evidence" value="ECO:0007669"/>
    <property type="project" value="InterPro"/>
</dbReference>
<evidence type="ECO:0000256" key="6">
    <source>
        <dbReference type="ARBA" id="ARBA00022763"/>
    </source>
</evidence>
<keyword evidence="8 18" id="KW-0460">Magnesium</keyword>
<reference evidence="21 22" key="1">
    <citation type="submission" date="2017-08" db="EMBL/GenBank/DDBJ databases">
        <title>Lysobacter sylvestris genome.</title>
        <authorList>
            <person name="Zhang D.-C."/>
            <person name="Albuquerque L."/>
            <person name="Franca L."/>
            <person name="Froufe H.J.C."/>
            <person name="Barroso C."/>
            <person name="Egas C."/>
            <person name="Da Costa M."/>
            <person name="Margesin R."/>
        </authorList>
    </citation>
    <scope>NUCLEOTIDE SEQUENCE [LARGE SCALE GENOMIC DNA]</scope>
    <source>
        <strain evidence="21 22">AM20-91</strain>
    </source>
</reference>
<evidence type="ECO:0000256" key="3">
    <source>
        <dbReference type="ARBA" id="ARBA00022457"/>
    </source>
</evidence>
<dbReference type="InterPro" id="IPR020084">
    <property type="entry name" value="NUDIX_hydrolase_CS"/>
</dbReference>
<dbReference type="InterPro" id="IPR003561">
    <property type="entry name" value="Mutator_MutT"/>
</dbReference>
<evidence type="ECO:0000256" key="18">
    <source>
        <dbReference type="PIRSR" id="PIRSR603561-2"/>
    </source>
</evidence>